<feature type="transmembrane region" description="Helical" evidence="1">
    <location>
        <begin position="12"/>
        <end position="35"/>
    </location>
</feature>
<dbReference type="Gene3D" id="2.60.40.1120">
    <property type="entry name" value="Carboxypeptidase-like, regulatory domain"/>
    <property type="match status" value="1"/>
</dbReference>
<protein>
    <recommendedName>
        <fullName evidence="4">Carboxypeptidase regulatory-like domain-containing protein</fullName>
    </recommendedName>
</protein>
<keyword evidence="1" id="KW-0472">Membrane</keyword>
<name>A0A1F8CSA5_9BACT</name>
<dbReference type="STRING" id="1802538.A2382_00330"/>
<evidence type="ECO:0000313" key="3">
    <source>
        <dbReference type="Proteomes" id="UP000178999"/>
    </source>
</evidence>
<gene>
    <name evidence="2" type="ORF">A2382_00330</name>
</gene>
<keyword evidence="1" id="KW-1133">Transmembrane helix</keyword>
<dbReference type="Proteomes" id="UP000178999">
    <property type="component" value="Unassembled WGS sequence"/>
</dbReference>
<keyword evidence="1" id="KW-0812">Transmembrane</keyword>
<comment type="caution">
    <text evidence="2">The sequence shown here is derived from an EMBL/GenBank/DDBJ whole genome shotgun (WGS) entry which is preliminary data.</text>
</comment>
<proteinExistence type="predicted"/>
<dbReference type="EMBL" id="MGHY01000018">
    <property type="protein sequence ID" value="OGM79217.1"/>
    <property type="molecule type" value="Genomic_DNA"/>
</dbReference>
<organism evidence="2 3">
    <name type="scientific">Candidatus Woesebacteria bacterium RIFOXYB1_FULL_38_16</name>
    <dbReference type="NCBI Taxonomy" id="1802538"/>
    <lineage>
        <taxon>Bacteria</taxon>
        <taxon>Candidatus Woeseibacteriota</taxon>
    </lineage>
</organism>
<evidence type="ECO:0008006" key="4">
    <source>
        <dbReference type="Google" id="ProtNLM"/>
    </source>
</evidence>
<reference evidence="2 3" key="1">
    <citation type="journal article" date="2016" name="Nat. Commun.">
        <title>Thousands of microbial genomes shed light on interconnected biogeochemical processes in an aquifer system.</title>
        <authorList>
            <person name="Anantharaman K."/>
            <person name="Brown C.T."/>
            <person name="Hug L.A."/>
            <person name="Sharon I."/>
            <person name="Castelle C.J."/>
            <person name="Probst A.J."/>
            <person name="Thomas B.C."/>
            <person name="Singh A."/>
            <person name="Wilkins M.J."/>
            <person name="Karaoz U."/>
            <person name="Brodie E.L."/>
            <person name="Williams K.H."/>
            <person name="Hubbard S.S."/>
            <person name="Banfield J.F."/>
        </authorList>
    </citation>
    <scope>NUCLEOTIDE SEQUENCE [LARGE SCALE GENOMIC DNA]</scope>
</reference>
<evidence type="ECO:0000313" key="2">
    <source>
        <dbReference type="EMBL" id="OGM79217.1"/>
    </source>
</evidence>
<sequence length="447" mass="48134">MPKRIKNRLGQTLIGIIISLGIFTILSAAVITLVFNTYNLVSYTRARTTAIHIASEKIEIIRNLPFVDVGTINGIPPGMLPQEENILRNHQNYLAKTSVVYVDDPFDSLAPADLLPIDYKRIRVDVSWGGVAPSKSNTITLITDISPPSIETITNAGTISILVFDANANPVPGANINLLASTLNPPVNLNLETNSEGRVILPGAPVCVSCYQITVTKSGYSSERTYSTTEIANPNKPHLTIIDQSVSEITFSIDQLSNLTISSLNTKENNFSPLSNQTLHLQGEKTLGTTSLDEPVYKYSQDITTNSTGIYELENVEWDNYHITLPTSSTETFAGKNPLPPIQLLPNSDQSTSVSLANKTASSLLAIFLDESSSPISSVTATLNQSGSPIATLSSGVELDPDFGQTFFSDLTAGLYSLVATASGYLDSTIDLNLTGNTEEIIYLGSQ</sequence>
<accession>A0A1F8CSA5</accession>
<evidence type="ECO:0000256" key="1">
    <source>
        <dbReference type="SAM" id="Phobius"/>
    </source>
</evidence>
<dbReference type="AlphaFoldDB" id="A0A1F8CSA5"/>